<dbReference type="InterPro" id="IPR034085">
    <property type="entry name" value="TOG"/>
</dbReference>
<protein>
    <recommendedName>
        <fullName evidence="2">TOG domain-containing protein</fullName>
    </recommendedName>
</protein>
<feature type="compositionally biased region" description="Basic and acidic residues" evidence="1">
    <location>
        <begin position="468"/>
        <end position="490"/>
    </location>
</feature>
<gene>
    <name evidence="3" type="ORF">RND81_12G227000</name>
</gene>
<proteinExistence type="predicted"/>
<dbReference type="GO" id="GO:0009826">
    <property type="term" value="P:unidimensional cell growth"/>
    <property type="evidence" value="ECO:0007669"/>
    <property type="project" value="TreeGrafter"/>
</dbReference>
<dbReference type="Pfam" id="PF24714">
    <property type="entry name" value="TOR1L1_N"/>
    <property type="match status" value="1"/>
</dbReference>
<feature type="region of interest" description="Disordered" evidence="1">
    <location>
        <begin position="333"/>
        <end position="375"/>
    </location>
</feature>
<feature type="compositionally biased region" description="Basic and acidic residues" evidence="1">
    <location>
        <begin position="335"/>
        <end position="359"/>
    </location>
</feature>
<dbReference type="Proteomes" id="UP001443914">
    <property type="component" value="Unassembled WGS sequence"/>
</dbReference>
<dbReference type="InterPro" id="IPR016024">
    <property type="entry name" value="ARM-type_fold"/>
</dbReference>
<comment type="caution">
    <text evidence="3">The sequence shown here is derived from an EMBL/GenBank/DDBJ whole genome shotgun (WGS) entry which is preliminary data.</text>
</comment>
<dbReference type="Gene3D" id="1.25.10.10">
    <property type="entry name" value="Leucine-rich Repeat Variant"/>
    <property type="match status" value="2"/>
</dbReference>
<dbReference type="GO" id="GO:0010031">
    <property type="term" value="P:circumnutation"/>
    <property type="evidence" value="ECO:0007669"/>
    <property type="project" value="TreeGrafter"/>
</dbReference>
<feature type="domain" description="TOG" evidence="2">
    <location>
        <begin position="70"/>
        <end position="315"/>
    </location>
</feature>
<keyword evidence="4" id="KW-1185">Reference proteome</keyword>
<evidence type="ECO:0000256" key="1">
    <source>
        <dbReference type="SAM" id="MobiDB-lite"/>
    </source>
</evidence>
<evidence type="ECO:0000259" key="2">
    <source>
        <dbReference type="SMART" id="SM01349"/>
    </source>
</evidence>
<dbReference type="PANTHER" id="PTHR31355">
    <property type="entry name" value="MICROTUBULE-ASSOCIATED PROTEIN TORTIFOLIA1"/>
    <property type="match status" value="1"/>
</dbReference>
<reference evidence="3" key="1">
    <citation type="submission" date="2024-03" db="EMBL/GenBank/DDBJ databases">
        <title>WGS assembly of Saponaria officinalis var. Norfolk2.</title>
        <authorList>
            <person name="Jenkins J."/>
            <person name="Shu S."/>
            <person name="Grimwood J."/>
            <person name="Barry K."/>
            <person name="Goodstein D."/>
            <person name="Schmutz J."/>
            <person name="Leebens-Mack J."/>
            <person name="Osbourn A."/>
        </authorList>
    </citation>
    <scope>NUCLEOTIDE SEQUENCE [LARGE SCALE GENOMIC DNA]</scope>
    <source>
        <strain evidence="3">JIC</strain>
    </source>
</reference>
<accession>A0AAW1HEB2</accession>
<dbReference type="InterPro" id="IPR057599">
    <property type="entry name" value="TORTIFOLIA1/TORL1-2_C"/>
</dbReference>
<feature type="compositionally biased region" description="Basic and acidic residues" evidence="1">
    <location>
        <begin position="657"/>
        <end position="666"/>
    </location>
</feature>
<dbReference type="InterPro" id="IPR033337">
    <property type="entry name" value="TORTIFOLIA1/SINE1-2"/>
</dbReference>
<dbReference type="EMBL" id="JBDFQZ010000012">
    <property type="protein sequence ID" value="KAK9674349.1"/>
    <property type="molecule type" value="Genomic_DNA"/>
</dbReference>
<evidence type="ECO:0000313" key="4">
    <source>
        <dbReference type="Proteomes" id="UP001443914"/>
    </source>
</evidence>
<feature type="region of interest" description="Disordered" evidence="1">
    <location>
        <begin position="1"/>
        <end position="30"/>
    </location>
</feature>
<dbReference type="Pfam" id="PF24713">
    <property type="entry name" value="TOR1L1_C"/>
    <property type="match status" value="1"/>
</dbReference>
<feature type="compositionally biased region" description="Polar residues" evidence="1">
    <location>
        <begin position="360"/>
        <end position="375"/>
    </location>
</feature>
<dbReference type="GO" id="GO:0008017">
    <property type="term" value="F:microtubule binding"/>
    <property type="evidence" value="ECO:0007669"/>
    <property type="project" value="InterPro"/>
</dbReference>
<organism evidence="3 4">
    <name type="scientific">Saponaria officinalis</name>
    <name type="common">Common soapwort</name>
    <name type="synonym">Lychnis saponaria</name>
    <dbReference type="NCBI Taxonomy" id="3572"/>
    <lineage>
        <taxon>Eukaryota</taxon>
        <taxon>Viridiplantae</taxon>
        <taxon>Streptophyta</taxon>
        <taxon>Embryophyta</taxon>
        <taxon>Tracheophyta</taxon>
        <taxon>Spermatophyta</taxon>
        <taxon>Magnoliopsida</taxon>
        <taxon>eudicotyledons</taxon>
        <taxon>Gunneridae</taxon>
        <taxon>Pentapetalae</taxon>
        <taxon>Caryophyllales</taxon>
        <taxon>Caryophyllaceae</taxon>
        <taxon>Caryophylleae</taxon>
        <taxon>Saponaria</taxon>
    </lineage>
</organism>
<dbReference type="GO" id="GO:0010005">
    <property type="term" value="C:cortical microtubule, transverse to long axis"/>
    <property type="evidence" value="ECO:0007669"/>
    <property type="project" value="TreeGrafter"/>
</dbReference>
<dbReference type="InterPro" id="IPR057600">
    <property type="entry name" value="TORTIFOLIA1/SINE1-2_N"/>
</dbReference>
<dbReference type="SUPFAM" id="SSF48371">
    <property type="entry name" value="ARM repeat"/>
    <property type="match status" value="1"/>
</dbReference>
<feature type="region of interest" description="Disordered" evidence="1">
    <location>
        <begin position="426"/>
        <end position="508"/>
    </location>
</feature>
<feature type="compositionally biased region" description="Low complexity" evidence="1">
    <location>
        <begin position="19"/>
        <end position="30"/>
    </location>
</feature>
<evidence type="ECO:0000313" key="3">
    <source>
        <dbReference type="EMBL" id="KAK9674349.1"/>
    </source>
</evidence>
<feature type="region of interest" description="Disordered" evidence="1">
    <location>
        <begin position="603"/>
        <end position="673"/>
    </location>
</feature>
<sequence>MGSQPPPKSSKLTKIYSKSPSTTTPTPTLLSSSAVSTHLAMVELKQRILTSLAKLSDRDTHQIAIDELETLIQTLQNDAVPMLLNCLFDSSSSDPKPFVKKESIRLLANLCGSHPESTGSHLVKIIAHLAKRLRDPDSGVRDACRDVIGCMSGVYVKANAEGEGNGVGVGVVSTFVKPLFEAMGENNKGVQVGAAMCLGRVVDCSQNPPLTAFGKLCPRVCKFLNSPNFFAKSALLPVVVSLSQVGAITPQSLDTLLQSIHDCLASTDWATRKAAAEALTGLALHSGDLVKDGAASTLTVLEACRFDKIKPVRDSVAEALQLWKKLSGKAGDGALDERGSCQDDVSSDKDKQKDKKIEQFNDSSKAAVSDSAGKTKNSIFSDKAAGVLKKKLPALTDKDVNPEFFQKLEKRGADELPVEIVVPRKCVNPSNSNEGEESSTTEVKDRTAKVSTNVPSRQRDFEGYTPDRWVDDEQNGKDMRPRTSGAEDRGSAFTKVDGQSDGSLANGKGNWLSIQRQLLQLERQQTHLMNMLQEFMGGSHDSMVTLENRVRGLERVVEDMAHDLSVSSNRRGGGFRSGYEGSSNRPGRYTGYFDYGGRLPYGDRYSTPEGDSTSMRIRGPPRRSDIQDQWDFHSYGASKTGQPGVRRDMSTTAVDGRSPRSDHESDLVSSRRGWDKASADVRLGEGPSARSVWQASKDEATLAAIRVAGDDNGTARPANRVAVRELDAEALGNDNGPERDPIWTAWSNAMDAVQVNDMDTAYAEVLSIGDDSLLVKLMDRTGPVFDQLSDEVAVEAINAIMPFVVEQHLFDLCLSWVQQLSDMVVEMGPDLFGISMNLKRDLLFSLHDATSAIEIPEDWEGPTPDQLMMQLASAWNIDLQQPGR</sequence>
<dbReference type="PANTHER" id="PTHR31355:SF7">
    <property type="entry name" value="MICROTUBULE-ASSOCIATED PROTEIN TORTIFOLIA1"/>
    <property type="match status" value="1"/>
</dbReference>
<dbReference type="AlphaFoldDB" id="A0AAW1HEB2"/>
<dbReference type="InterPro" id="IPR011989">
    <property type="entry name" value="ARM-like"/>
</dbReference>
<dbReference type="SMART" id="SM01349">
    <property type="entry name" value="TOG"/>
    <property type="match status" value="1"/>
</dbReference>
<name>A0AAW1HEB2_SAPOF</name>